<accession>A0A316D801</accession>
<reference evidence="2 3" key="1">
    <citation type="submission" date="2018-05" db="EMBL/GenBank/DDBJ databases">
        <title>Genomic Encyclopedia of Type Strains, Phase IV (KMG-IV): sequencing the most valuable type-strain genomes for metagenomic binning, comparative biology and taxonomic classification.</title>
        <authorList>
            <person name="Goeker M."/>
        </authorList>
    </citation>
    <scope>NUCLEOTIDE SEQUENCE [LARGE SCALE GENOMIC DNA]</scope>
    <source>
        <strain evidence="2 3">DSM 18773</strain>
    </source>
</reference>
<name>A0A316D801_9BACL</name>
<comment type="caution">
    <text evidence="2">The sequence shown here is derived from an EMBL/GenBank/DDBJ whole genome shotgun (WGS) entry which is preliminary data.</text>
</comment>
<dbReference type="EMBL" id="QGGL01000010">
    <property type="protein sequence ID" value="PWK11561.1"/>
    <property type="molecule type" value="Genomic_DNA"/>
</dbReference>
<gene>
    <name evidence="2" type="ORF">C7459_11090</name>
</gene>
<proteinExistence type="predicted"/>
<organism evidence="2 3">
    <name type="scientific">Tumebacillus permanentifrigoris</name>
    <dbReference type="NCBI Taxonomy" id="378543"/>
    <lineage>
        <taxon>Bacteria</taxon>
        <taxon>Bacillati</taxon>
        <taxon>Bacillota</taxon>
        <taxon>Bacilli</taxon>
        <taxon>Bacillales</taxon>
        <taxon>Alicyclobacillaceae</taxon>
        <taxon>Tumebacillus</taxon>
    </lineage>
</organism>
<evidence type="ECO:0000313" key="3">
    <source>
        <dbReference type="Proteomes" id="UP000245634"/>
    </source>
</evidence>
<dbReference type="Proteomes" id="UP000245634">
    <property type="component" value="Unassembled WGS sequence"/>
</dbReference>
<dbReference type="Gene3D" id="3.40.630.30">
    <property type="match status" value="1"/>
</dbReference>
<dbReference type="CDD" id="cd04301">
    <property type="entry name" value="NAT_SF"/>
    <property type="match status" value="1"/>
</dbReference>
<dbReference type="Pfam" id="PF00583">
    <property type="entry name" value="Acetyltransf_1"/>
    <property type="match status" value="1"/>
</dbReference>
<keyword evidence="3" id="KW-1185">Reference proteome</keyword>
<dbReference type="GO" id="GO:0016747">
    <property type="term" value="F:acyltransferase activity, transferring groups other than amino-acyl groups"/>
    <property type="evidence" value="ECO:0007669"/>
    <property type="project" value="InterPro"/>
</dbReference>
<dbReference type="RefSeq" id="WP_170119444.1">
    <property type="nucleotide sequence ID" value="NZ_QGGL01000010.1"/>
</dbReference>
<evidence type="ECO:0000313" key="2">
    <source>
        <dbReference type="EMBL" id="PWK11561.1"/>
    </source>
</evidence>
<dbReference type="AlphaFoldDB" id="A0A316D801"/>
<dbReference type="InterPro" id="IPR016181">
    <property type="entry name" value="Acyl_CoA_acyltransferase"/>
</dbReference>
<keyword evidence="2" id="KW-0808">Transferase</keyword>
<sequence length="330" mass="36299">MKLVTFQHEMLDAAAQLLSARHVRARIQHPALPEQFEQPEQARKALQALLEKPTPLAFAAIHEEQVVGYIIGTLAFSEIRERHLWVDYAGSALAAGVGVELYRDLYAQLAEVAVAKGYFKHYALLPSSDEDSLHAWFRLGFGHEQVHALLTLPSEVEVPALPSGITVRRAGKTDESSVRALAPTIMRHQVGTPVFGIAFPDDAPSLQEGYAGLLDESDVSFWLATRDSEPLGYQVFWPDTASDHNLLTPTSCISLGVGGTSPAARGVGVGTALVRQGFQHAKASGFTNCSTDWRMTNLLSSRFWPRLGFQPVAYRLFRQIDPRIAWADGR</sequence>
<dbReference type="InterPro" id="IPR000182">
    <property type="entry name" value="GNAT_dom"/>
</dbReference>
<feature type="domain" description="N-acetyltransferase" evidence="1">
    <location>
        <begin position="165"/>
        <end position="330"/>
    </location>
</feature>
<evidence type="ECO:0000259" key="1">
    <source>
        <dbReference type="PROSITE" id="PS51186"/>
    </source>
</evidence>
<dbReference type="SUPFAM" id="SSF55729">
    <property type="entry name" value="Acyl-CoA N-acyltransferases (Nat)"/>
    <property type="match status" value="1"/>
</dbReference>
<protein>
    <submittedName>
        <fullName evidence="2">Acetyltransferase (GNAT) family protein</fullName>
    </submittedName>
</protein>
<dbReference type="PROSITE" id="PS51186">
    <property type="entry name" value="GNAT"/>
    <property type="match status" value="1"/>
</dbReference>